<dbReference type="RefSeq" id="WP_252215653.1">
    <property type="nucleotide sequence ID" value="NZ_JAVJAN010000005.1"/>
</dbReference>
<dbReference type="EMBL" id="JAVJAN010000005">
    <property type="protein sequence ID" value="MDR5586355.1"/>
    <property type="molecule type" value="Genomic_DNA"/>
</dbReference>
<keyword evidence="2" id="KW-1185">Reference proteome</keyword>
<reference evidence="1 2" key="1">
    <citation type="submission" date="2023-09" db="EMBL/GenBank/DDBJ databases">
        <authorList>
            <person name="Zhai L."/>
        </authorList>
    </citation>
    <scope>NUCLEOTIDE SEQUENCE [LARGE SCALE GENOMIC DNA]</scope>
    <source>
        <strain evidence="1 2">5 N-1</strain>
    </source>
</reference>
<accession>A0ABU1EDC1</accession>
<dbReference type="Proteomes" id="UP001256646">
    <property type="component" value="Unassembled WGS sequence"/>
</dbReference>
<name>A0ABU1EDC1_9CLOT</name>
<organism evidence="1 2">
    <name type="scientific">Clostridium aquiflavi</name>
    <dbReference type="NCBI Taxonomy" id="3073603"/>
    <lineage>
        <taxon>Bacteria</taxon>
        <taxon>Bacillati</taxon>
        <taxon>Bacillota</taxon>
        <taxon>Clostridia</taxon>
        <taxon>Eubacteriales</taxon>
        <taxon>Clostridiaceae</taxon>
        <taxon>Clostridium</taxon>
    </lineage>
</organism>
<comment type="caution">
    <text evidence="1">The sequence shown here is derived from an EMBL/GenBank/DDBJ whole genome shotgun (WGS) entry which is preliminary data.</text>
</comment>
<evidence type="ECO:0000313" key="1">
    <source>
        <dbReference type="EMBL" id="MDR5586355.1"/>
    </source>
</evidence>
<protein>
    <submittedName>
        <fullName evidence="1">Uncharacterized protein</fullName>
    </submittedName>
</protein>
<proteinExistence type="predicted"/>
<gene>
    <name evidence="1" type="ORF">RGC78_02630</name>
</gene>
<evidence type="ECO:0000313" key="2">
    <source>
        <dbReference type="Proteomes" id="UP001256646"/>
    </source>
</evidence>
<sequence length="36" mass="4006">MKADVKDYSNNILLDIHGDAVNSTKCDTKKYNISSC</sequence>